<dbReference type="GO" id="GO:0005829">
    <property type="term" value="C:cytosol"/>
    <property type="evidence" value="ECO:0007669"/>
    <property type="project" value="TreeGrafter"/>
</dbReference>
<dbReference type="Gene3D" id="2.60.120.10">
    <property type="entry name" value="Jelly Rolls"/>
    <property type="match status" value="1"/>
</dbReference>
<protein>
    <recommendedName>
        <fullName evidence="2">HTH cro/C1-type domain-containing protein</fullName>
    </recommendedName>
</protein>
<organism evidence="3 4">
    <name type="scientific">Cellvibrio mixtus</name>
    <dbReference type="NCBI Taxonomy" id="39650"/>
    <lineage>
        <taxon>Bacteria</taxon>
        <taxon>Pseudomonadati</taxon>
        <taxon>Pseudomonadota</taxon>
        <taxon>Gammaproteobacteria</taxon>
        <taxon>Cellvibrionales</taxon>
        <taxon>Cellvibrionaceae</taxon>
        <taxon>Cellvibrio</taxon>
    </lineage>
</organism>
<dbReference type="CDD" id="cd00093">
    <property type="entry name" value="HTH_XRE"/>
    <property type="match status" value="1"/>
</dbReference>
<dbReference type="SUPFAM" id="SSF51182">
    <property type="entry name" value="RmlC-like cupins"/>
    <property type="match status" value="1"/>
</dbReference>
<dbReference type="InterPro" id="IPR014710">
    <property type="entry name" value="RmlC-like_jellyroll"/>
</dbReference>
<dbReference type="Pfam" id="PF01381">
    <property type="entry name" value="HTH_3"/>
    <property type="match status" value="1"/>
</dbReference>
<dbReference type="EMBL" id="NHNI01000002">
    <property type="protein sequence ID" value="OZY85184.1"/>
    <property type="molecule type" value="Genomic_DNA"/>
</dbReference>
<feature type="domain" description="HTH cro/C1-type" evidence="2">
    <location>
        <begin position="9"/>
        <end position="63"/>
    </location>
</feature>
<keyword evidence="1" id="KW-0238">DNA-binding</keyword>
<name>A0A266Q5N0_9GAMM</name>
<dbReference type="GO" id="GO:0003700">
    <property type="term" value="F:DNA-binding transcription factor activity"/>
    <property type="evidence" value="ECO:0007669"/>
    <property type="project" value="TreeGrafter"/>
</dbReference>
<dbReference type="InterPro" id="IPR010982">
    <property type="entry name" value="Lambda_DNA-bd_dom_sf"/>
</dbReference>
<gene>
    <name evidence="3" type="ORF">CBP51_17445</name>
</gene>
<proteinExistence type="predicted"/>
<evidence type="ECO:0000313" key="4">
    <source>
        <dbReference type="Proteomes" id="UP000216101"/>
    </source>
</evidence>
<dbReference type="AlphaFoldDB" id="A0A266Q5N0"/>
<comment type="caution">
    <text evidence="3">The sequence shown here is derived from an EMBL/GenBank/DDBJ whole genome shotgun (WGS) entry which is preliminary data.</text>
</comment>
<dbReference type="PANTHER" id="PTHR46797:SF11">
    <property type="entry name" value="HTH-TYPE TRANSCRIPTIONAL REGULATOR PUUR"/>
    <property type="match status" value="1"/>
</dbReference>
<dbReference type="PROSITE" id="PS50943">
    <property type="entry name" value="HTH_CROC1"/>
    <property type="match status" value="1"/>
</dbReference>
<dbReference type="SUPFAM" id="SSF47413">
    <property type="entry name" value="lambda repressor-like DNA-binding domains"/>
    <property type="match status" value="1"/>
</dbReference>
<dbReference type="InterPro" id="IPR011051">
    <property type="entry name" value="RmlC_Cupin_sf"/>
</dbReference>
<evidence type="ECO:0000256" key="1">
    <source>
        <dbReference type="ARBA" id="ARBA00023125"/>
    </source>
</evidence>
<dbReference type="PANTHER" id="PTHR46797">
    <property type="entry name" value="HTH-TYPE TRANSCRIPTIONAL REGULATOR"/>
    <property type="match status" value="1"/>
</dbReference>
<dbReference type="Proteomes" id="UP000216101">
    <property type="component" value="Unassembled WGS sequence"/>
</dbReference>
<dbReference type="InterPro" id="IPR050807">
    <property type="entry name" value="TransReg_Diox_bact_type"/>
</dbReference>
<dbReference type="Gene3D" id="1.10.260.40">
    <property type="entry name" value="lambda repressor-like DNA-binding domains"/>
    <property type="match status" value="1"/>
</dbReference>
<accession>A0A266Q5N0</accession>
<keyword evidence="4" id="KW-1185">Reference proteome</keyword>
<sequence>MSSDTGVRLKLLRELAGFSQRELAKRAGVTNSSISTIEQGQVSPSVQSLVRILSAIPISLPDFFAFGVDVNTRELNRLVSPPIHSRTLVLAARSAGTFSVASADLSGVVLSGALTLTLAAGAQTLVTGESFCVSAGQLYRLGNISNDELRLFICSLFELSI</sequence>
<dbReference type="InterPro" id="IPR001387">
    <property type="entry name" value="Cro/C1-type_HTH"/>
</dbReference>
<evidence type="ECO:0000313" key="3">
    <source>
        <dbReference type="EMBL" id="OZY85184.1"/>
    </source>
</evidence>
<evidence type="ECO:0000259" key="2">
    <source>
        <dbReference type="PROSITE" id="PS50943"/>
    </source>
</evidence>
<dbReference type="GO" id="GO:0003677">
    <property type="term" value="F:DNA binding"/>
    <property type="evidence" value="ECO:0007669"/>
    <property type="project" value="UniProtKB-KW"/>
</dbReference>
<reference evidence="4" key="1">
    <citation type="submission" date="2017-05" db="EMBL/GenBank/DDBJ databases">
        <authorList>
            <person name="Barney B.M."/>
        </authorList>
    </citation>
    <scope>NUCLEOTIDE SEQUENCE [LARGE SCALE GENOMIC DNA]</scope>
    <source>
        <strain evidence="4">PSBB022</strain>
    </source>
</reference>
<dbReference type="SMART" id="SM00530">
    <property type="entry name" value="HTH_XRE"/>
    <property type="match status" value="1"/>
</dbReference>